<evidence type="ECO:0000313" key="2">
    <source>
        <dbReference type="Proteomes" id="UP001596504"/>
    </source>
</evidence>
<accession>A0ABW2LDN6</accession>
<gene>
    <name evidence="1" type="ORF">ACFQRI_04150</name>
</gene>
<dbReference type="EMBL" id="JBHTCJ010000001">
    <property type="protein sequence ID" value="MFC7340593.1"/>
    <property type="molecule type" value="Genomic_DNA"/>
</dbReference>
<reference evidence="2" key="1">
    <citation type="journal article" date="2019" name="Int. J. Syst. Evol. Microbiol.">
        <title>The Global Catalogue of Microorganisms (GCM) 10K type strain sequencing project: providing services to taxonomists for standard genome sequencing and annotation.</title>
        <authorList>
            <consortium name="The Broad Institute Genomics Platform"/>
            <consortium name="The Broad Institute Genome Sequencing Center for Infectious Disease"/>
            <person name="Wu L."/>
            <person name="Ma J."/>
        </authorList>
    </citation>
    <scope>NUCLEOTIDE SEQUENCE [LARGE SCALE GENOMIC DNA]</scope>
    <source>
        <strain evidence="2">WLHS5</strain>
    </source>
</reference>
<name>A0ABW2LDN6_9PSEU</name>
<evidence type="ECO:0000313" key="1">
    <source>
        <dbReference type="EMBL" id="MFC7340593.1"/>
    </source>
</evidence>
<sequence>AQQVFDQLREAGIDLDDVFAVLEADGVQKFEKSWTELLDTVAARLGRTG</sequence>
<proteinExistence type="predicted"/>
<protein>
    <submittedName>
        <fullName evidence="1">Transaldolase</fullName>
        <ecNumber evidence="1">2.2.1.2</ecNumber>
    </submittedName>
</protein>
<dbReference type="Gene3D" id="3.20.20.70">
    <property type="entry name" value="Aldolase class I"/>
    <property type="match status" value="1"/>
</dbReference>
<dbReference type="GO" id="GO:0004801">
    <property type="term" value="F:transaldolase activity"/>
    <property type="evidence" value="ECO:0007669"/>
    <property type="project" value="UniProtKB-EC"/>
</dbReference>
<keyword evidence="2" id="KW-1185">Reference proteome</keyword>
<organism evidence="1 2">
    <name type="scientific">Saccharopolyspora griseoalba</name>
    <dbReference type="NCBI Taxonomy" id="1431848"/>
    <lineage>
        <taxon>Bacteria</taxon>
        <taxon>Bacillati</taxon>
        <taxon>Actinomycetota</taxon>
        <taxon>Actinomycetes</taxon>
        <taxon>Pseudonocardiales</taxon>
        <taxon>Pseudonocardiaceae</taxon>
        <taxon>Saccharopolyspora</taxon>
    </lineage>
</organism>
<dbReference type="Proteomes" id="UP001596504">
    <property type="component" value="Unassembled WGS sequence"/>
</dbReference>
<keyword evidence="1" id="KW-0808">Transferase</keyword>
<dbReference type="InterPro" id="IPR013785">
    <property type="entry name" value="Aldolase_TIM"/>
</dbReference>
<comment type="caution">
    <text evidence="1">The sequence shown here is derived from an EMBL/GenBank/DDBJ whole genome shotgun (WGS) entry which is preliminary data.</text>
</comment>
<dbReference type="EC" id="2.2.1.2" evidence="1"/>
<feature type="non-terminal residue" evidence="1">
    <location>
        <position position="1"/>
    </location>
</feature>